<feature type="region of interest" description="Disordered" evidence="9">
    <location>
        <begin position="28"/>
        <end position="66"/>
    </location>
</feature>
<evidence type="ECO:0000256" key="7">
    <source>
        <dbReference type="ARBA" id="ARBA00023306"/>
    </source>
</evidence>
<dbReference type="PROSITE" id="PS51257">
    <property type="entry name" value="PROKAR_LIPOPROTEIN"/>
    <property type="match status" value="1"/>
</dbReference>
<keyword evidence="3 8" id="KW-0472">Membrane</keyword>
<comment type="subcellular location">
    <subcellularLocation>
        <location evidence="8">Cell outer membrane</location>
        <topology evidence="8">Lipid-anchor</topology>
    </subcellularLocation>
</comment>
<organism evidence="12 13">
    <name type="scientific">Thermochromatium tepidum ATCC 43061</name>
    <dbReference type="NCBI Taxonomy" id="316276"/>
    <lineage>
        <taxon>Bacteria</taxon>
        <taxon>Pseudomonadati</taxon>
        <taxon>Pseudomonadota</taxon>
        <taxon>Gammaproteobacteria</taxon>
        <taxon>Chromatiales</taxon>
        <taxon>Chromatiaceae</taxon>
        <taxon>Thermochromatium</taxon>
    </lineage>
</organism>
<keyword evidence="2 8" id="KW-0732">Signal</keyword>
<dbReference type="OrthoDB" id="9809164at2"/>
<dbReference type="HAMAP" id="MF_02204">
    <property type="entry name" value="Pal"/>
    <property type="match status" value="1"/>
</dbReference>
<dbReference type="InterPro" id="IPR014169">
    <property type="entry name" value="Pal_lipo_C"/>
</dbReference>
<keyword evidence="7 8" id="KW-0131">Cell cycle</keyword>
<comment type="similarity">
    <text evidence="8">Belongs to the Pal lipoprotein family.</text>
</comment>
<dbReference type="Proteomes" id="UP000426424">
    <property type="component" value="Chromosome"/>
</dbReference>
<evidence type="ECO:0000256" key="1">
    <source>
        <dbReference type="ARBA" id="ARBA00022618"/>
    </source>
</evidence>
<feature type="compositionally biased region" description="Low complexity" evidence="9">
    <location>
        <begin position="30"/>
        <end position="52"/>
    </location>
</feature>
<keyword evidence="4 8" id="KW-0564">Palmitate</keyword>
<feature type="signal peptide" evidence="10">
    <location>
        <begin position="1"/>
        <end position="24"/>
    </location>
</feature>
<proteinExistence type="inferred from homology"/>
<dbReference type="CDD" id="cd07185">
    <property type="entry name" value="OmpA_C-like"/>
    <property type="match status" value="1"/>
</dbReference>
<dbReference type="InterPro" id="IPR039001">
    <property type="entry name" value="Pal"/>
</dbReference>
<evidence type="ECO:0000313" key="12">
    <source>
        <dbReference type="EMBL" id="QGU32055.1"/>
    </source>
</evidence>
<dbReference type="Gene3D" id="3.30.1330.60">
    <property type="entry name" value="OmpA-like domain"/>
    <property type="match status" value="1"/>
</dbReference>
<dbReference type="GO" id="GO:0051301">
    <property type="term" value="P:cell division"/>
    <property type="evidence" value="ECO:0007669"/>
    <property type="project" value="UniProtKB-UniRule"/>
</dbReference>
<dbReference type="GO" id="GO:0009279">
    <property type="term" value="C:cell outer membrane"/>
    <property type="evidence" value="ECO:0007669"/>
    <property type="project" value="UniProtKB-SubCell"/>
</dbReference>
<dbReference type="PANTHER" id="PTHR30329">
    <property type="entry name" value="STATOR ELEMENT OF FLAGELLAR MOTOR COMPLEX"/>
    <property type="match status" value="1"/>
</dbReference>
<dbReference type="NCBIfam" id="TIGR02802">
    <property type="entry name" value="Pal_lipo"/>
    <property type="match status" value="1"/>
</dbReference>
<keyword evidence="5 8" id="KW-0998">Cell outer membrane</keyword>
<comment type="function">
    <text evidence="8">Part of the Tol-Pal system, which plays a role in outer membrane invagination during cell division and is important for maintaining outer membrane integrity.</text>
</comment>
<name>A0A6I6DZ92_THETI</name>
<dbReference type="InterPro" id="IPR006665">
    <property type="entry name" value="OmpA-like"/>
</dbReference>
<dbReference type="KEGG" id="ttp:E6P07_03065"/>
<dbReference type="Pfam" id="PF00691">
    <property type="entry name" value="OmpA"/>
    <property type="match status" value="1"/>
</dbReference>
<reference evidence="12 13" key="1">
    <citation type="submission" date="2019-12" db="EMBL/GenBank/DDBJ databases">
        <title>The complete genome of the thermophilic, anoxygenic phototrophic gammaproteobacterium Thermochromatium tepidum.</title>
        <authorList>
            <person name="Sattley W.M."/>
            <person name="Swingley W.D."/>
            <person name="Burchell B.M."/>
            <person name="Gurbani S.A."/>
            <person name="Kujawa C.M."/>
            <person name="Nuccio D.A."/>
            <person name="Schladweiler J."/>
            <person name="Shaffer K.N."/>
            <person name="Stokes L.M."/>
            <person name="Touchman J.W."/>
            <person name="Blankenship R.E."/>
            <person name="Madigan M.T."/>
        </authorList>
    </citation>
    <scope>NUCLEOTIDE SEQUENCE [LARGE SCALE GENOMIC DNA]</scope>
    <source>
        <strain evidence="12 13">ATCC 43061</strain>
    </source>
</reference>
<dbReference type="AlphaFoldDB" id="A0A6I6DZ92"/>
<evidence type="ECO:0000256" key="5">
    <source>
        <dbReference type="ARBA" id="ARBA00023237"/>
    </source>
</evidence>
<protein>
    <recommendedName>
        <fullName evidence="8">Peptidoglycan-associated lipoprotein</fullName>
        <shortName evidence="8">PAL</shortName>
    </recommendedName>
</protein>
<feature type="domain" description="OmpA-like" evidence="11">
    <location>
        <begin position="65"/>
        <end position="178"/>
    </location>
</feature>
<evidence type="ECO:0000256" key="8">
    <source>
        <dbReference type="HAMAP-Rule" id="MF_02204"/>
    </source>
</evidence>
<dbReference type="InterPro" id="IPR036737">
    <property type="entry name" value="OmpA-like_sf"/>
</dbReference>
<evidence type="ECO:0000256" key="10">
    <source>
        <dbReference type="SAM" id="SignalP"/>
    </source>
</evidence>
<keyword evidence="1 8" id="KW-0132">Cell division</keyword>
<dbReference type="InterPro" id="IPR006664">
    <property type="entry name" value="OMP_bac"/>
</dbReference>
<keyword evidence="13" id="KW-1185">Reference proteome</keyword>
<feature type="chain" id="PRO_5026234533" description="Peptidoglycan-associated lipoprotein" evidence="10">
    <location>
        <begin position="25"/>
        <end position="178"/>
    </location>
</feature>
<dbReference type="RefSeq" id="WP_153974254.1">
    <property type="nucleotide sequence ID" value="NZ_CP039268.1"/>
</dbReference>
<dbReference type="EMBL" id="CP039268">
    <property type="protein sequence ID" value="QGU32055.1"/>
    <property type="molecule type" value="Genomic_DNA"/>
</dbReference>
<keyword evidence="6 8" id="KW-0449">Lipoprotein</keyword>
<accession>A0A6I6DZ92</accession>
<evidence type="ECO:0000256" key="4">
    <source>
        <dbReference type="ARBA" id="ARBA00023139"/>
    </source>
</evidence>
<evidence type="ECO:0000259" key="11">
    <source>
        <dbReference type="PROSITE" id="PS51123"/>
    </source>
</evidence>
<evidence type="ECO:0000256" key="2">
    <source>
        <dbReference type="ARBA" id="ARBA00022729"/>
    </source>
</evidence>
<evidence type="ECO:0000313" key="13">
    <source>
        <dbReference type="Proteomes" id="UP000426424"/>
    </source>
</evidence>
<dbReference type="SUPFAM" id="SSF103088">
    <property type="entry name" value="OmpA-like"/>
    <property type="match status" value="1"/>
</dbReference>
<evidence type="ECO:0000256" key="6">
    <source>
        <dbReference type="ARBA" id="ARBA00023288"/>
    </source>
</evidence>
<gene>
    <name evidence="8 12" type="primary">pal</name>
    <name evidence="12" type="ORF">E6P07_03065</name>
</gene>
<dbReference type="PANTHER" id="PTHR30329:SF21">
    <property type="entry name" value="LIPOPROTEIN YIAD-RELATED"/>
    <property type="match status" value="1"/>
</dbReference>
<dbReference type="PROSITE" id="PS51123">
    <property type="entry name" value="OMPA_2"/>
    <property type="match status" value="1"/>
</dbReference>
<evidence type="ECO:0000256" key="3">
    <source>
        <dbReference type="ARBA" id="ARBA00023136"/>
    </source>
</evidence>
<evidence type="ECO:0000256" key="9">
    <source>
        <dbReference type="SAM" id="MobiDB-lite"/>
    </source>
</evidence>
<dbReference type="PRINTS" id="PR01021">
    <property type="entry name" value="OMPADOMAIN"/>
</dbReference>
<sequence length="178" mass="19540">MTATRTMRLAALPLILFCAGLAGCASRPMSGDTSASTPGPGTTVGGATTTAPLESSRPTYAGPWEDPSSPLYERTIYFDYDSAEIKSQYLNLIRTHARYLGSQPDRRVTLEGHTDERGTREYNLALGDQRAEAVRRFMLAEGVPAKQLATLSYGEERPADPGHSEASWRLNRRVILQY</sequence>
<comment type="subunit">
    <text evidence="8">The Tol-Pal system is composed of five core proteins: the inner membrane proteins TolA, TolQ and TolR, the periplasmic protein TolB and the outer membrane protein Pal. They form a network linking the inner and outer membranes and the peptidoglycan layer.</text>
</comment>
<dbReference type="InterPro" id="IPR050330">
    <property type="entry name" value="Bact_OuterMem_StrucFunc"/>
</dbReference>